<evidence type="ECO:0000256" key="4">
    <source>
        <dbReference type="ARBA" id="ARBA00022679"/>
    </source>
</evidence>
<evidence type="ECO:0000256" key="9">
    <source>
        <dbReference type="ARBA" id="ARBA00022842"/>
    </source>
</evidence>
<evidence type="ECO:0000256" key="7">
    <source>
        <dbReference type="ARBA" id="ARBA00022777"/>
    </source>
</evidence>
<feature type="binding site" evidence="12">
    <location>
        <begin position="254"/>
        <end position="255"/>
    </location>
    <ligand>
        <name>ATP</name>
        <dbReference type="ChEBI" id="CHEBI:30616"/>
    </ligand>
</feature>
<feature type="binding site" evidence="12">
    <location>
        <position position="251"/>
    </location>
    <ligand>
        <name>K(+)</name>
        <dbReference type="ChEBI" id="CHEBI:29103"/>
    </ligand>
</feature>
<dbReference type="GO" id="GO:0004747">
    <property type="term" value="F:ribokinase activity"/>
    <property type="evidence" value="ECO:0007669"/>
    <property type="project" value="UniProtKB-EC"/>
</dbReference>
<comment type="similarity">
    <text evidence="12">Belongs to the carbohydrate kinase PfkB family. Ribokinase subfamily.</text>
</comment>
<dbReference type="PANTHER" id="PTHR10584">
    <property type="entry name" value="SUGAR KINASE"/>
    <property type="match status" value="1"/>
</dbReference>
<dbReference type="PRINTS" id="PR00990">
    <property type="entry name" value="RIBOKINASE"/>
</dbReference>
<dbReference type="EMBL" id="JBHUHO010000016">
    <property type="protein sequence ID" value="MFD2115387.1"/>
    <property type="molecule type" value="Genomic_DNA"/>
</dbReference>
<keyword evidence="15" id="KW-1185">Reference proteome</keyword>
<comment type="caution">
    <text evidence="14">The sequence shown here is derived from an EMBL/GenBank/DDBJ whole genome shotgun (WGS) entry which is preliminary data.</text>
</comment>
<evidence type="ECO:0000256" key="12">
    <source>
        <dbReference type="HAMAP-Rule" id="MF_01987"/>
    </source>
</evidence>
<comment type="pathway">
    <text evidence="12">Carbohydrate metabolism; D-ribose degradation; D-ribose 5-phosphate from beta-D-ribopyranose: step 2/2.</text>
</comment>
<dbReference type="PROSITE" id="PS00584">
    <property type="entry name" value="PFKB_KINASES_2"/>
    <property type="match status" value="1"/>
</dbReference>
<evidence type="ECO:0000256" key="11">
    <source>
        <dbReference type="ARBA" id="ARBA00023277"/>
    </source>
</evidence>
<comment type="function">
    <text evidence="12">Catalyzes the phosphorylation of ribose at O-5 in a reaction requiring ATP and magnesium. The resulting D-ribose-5-phosphate can then be used either for sythesis of nucleotides, histidine, and tryptophan, or as a component of the pentose phosphate pathway.</text>
</comment>
<name>A0ABW4YI59_9BACL</name>
<evidence type="ECO:0000256" key="10">
    <source>
        <dbReference type="ARBA" id="ARBA00022958"/>
    </source>
</evidence>
<feature type="binding site" evidence="12">
    <location>
        <begin position="13"/>
        <end position="15"/>
    </location>
    <ligand>
        <name>substrate</name>
    </ligand>
</feature>
<dbReference type="HAMAP" id="MF_01987">
    <property type="entry name" value="Ribokinase"/>
    <property type="match status" value="1"/>
</dbReference>
<dbReference type="Gene3D" id="3.40.1190.20">
    <property type="match status" value="1"/>
</dbReference>
<dbReference type="SUPFAM" id="SSF53613">
    <property type="entry name" value="Ribokinase-like"/>
    <property type="match status" value="1"/>
</dbReference>
<dbReference type="InterPro" id="IPR002173">
    <property type="entry name" value="Carboh/pur_kinase_PfkB_CS"/>
</dbReference>
<evidence type="ECO:0000313" key="14">
    <source>
        <dbReference type="EMBL" id="MFD2115387.1"/>
    </source>
</evidence>
<dbReference type="InterPro" id="IPR029056">
    <property type="entry name" value="Ribokinase-like"/>
</dbReference>
<comment type="cofactor">
    <cofactor evidence="12">
        <name>Mg(2+)</name>
        <dbReference type="ChEBI" id="CHEBI:18420"/>
    </cofactor>
    <text evidence="12">Requires a divalent cation, most likely magnesium in vivo, as an electrophilic catalyst to aid phosphoryl group transfer. It is the chelate of the metal and the nucleotide that is the actual substrate.</text>
</comment>
<gene>
    <name evidence="12 14" type="primary">rbsK</name>
    <name evidence="14" type="ORF">ACFSJH_06520</name>
</gene>
<dbReference type="PANTHER" id="PTHR10584:SF166">
    <property type="entry name" value="RIBOKINASE"/>
    <property type="match status" value="1"/>
</dbReference>
<comment type="similarity">
    <text evidence="1">Belongs to the carbohydrate kinase pfkB family.</text>
</comment>
<feature type="binding site" evidence="12">
    <location>
        <position position="255"/>
    </location>
    <ligand>
        <name>substrate</name>
    </ligand>
</feature>
<keyword evidence="8 12" id="KW-0067">ATP-binding</keyword>
<keyword evidence="7 12" id="KW-0418">Kinase</keyword>
<dbReference type="InterPro" id="IPR011877">
    <property type="entry name" value="Ribokinase"/>
</dbReference>
<evidence type="ECO:0000256" key="3">
    <source>
        <dbReference type="ARBA" id="ARBA00016943"/>
    </source>
</evidence>
<feature type="binding site" evidence="12">
    <location>
        <begin position="41"/>
        <end position="45"/>
    </location>
    <ligand>
        <name>substrate</name>
    </ligand>
</feature>
<dbReference type="Pfam" id="PF00294">
    <property type="entry name" value="PfkB"/>
    <property type="match status" value="1"/>
</dbReference>
<feature type="binding site" evidence="12">
    <location>
        <position position="141"/>
    </location>
    <ligand>
        <name>substrate</name>
    </ligand>
</feature>
<proteinExistence type="inferred from homology"/>
<dbReference type="RefSeq" id="WP_377770495.1">
    <property type="nucleotide sequence ID" value="NZ_JBHUHO010000016.1"/>
</dbReference>
<comment type="subunit">
    <text evidence="12">Homodimer.</text>
</comment>
<feature type="binding site" evidence="12">
    <location>
        <position position="249"/>
    </location>
    <ligand>
        <name>K(+)</name>
        <dbReference type="ChEBI" id="CHEBI:29103"/>
    </ligand>
</feature>
<keyword evidence="10 12" id="KW-0630">Potassium</keyword>
<evidence type="ECO:0000256" key="8">
    <source>
        <dbReference type="ARBA" id="ARBA00022840"/>
    </source>
</evidence>
<comment type="activity regulation">
    <text evidence="12">Activated by a monovalent cation that binds near, but not in, the active site. The most likely occupant of the site in vivo is potassium. Ion binding induces a conformational change that may alter substrate affinity.</text>
</comment>
<comment type="catalytic activity">
    <reaction evidence="12">
        <text>D-ribose + ATP = D-ribose 5-phosphate + ADP + H(+)</text>
        <dbReference type="Rhea" id="RHEA:13697"/>
        <dbReference type="ChEBI" id="CHEBI:15378"/>
        <dbReference type="ChEBI" id="CHEBI:30616"/>
        <dbReference type="ChEBI" id="CHEBI:47013"/>
        <dbReference type="ChEBI" id="CHEBI:78346"/>
        <dbReference type="ChEBI" id="CHEBI:456216"/>
        <dbReference type="EC" id="2.7.1.15"/>
    </reaction>
</comment>
<evidence type="ECO:0000259" key="13">
    <source>
        <dbReference type="Pfam" id="PF00294"/>
    </source>
</evidence>
<feature type="binding site" evidence="12">
    <location>
        <position position="288"/>
    </location>
    <ligand>
        <name>K(+)</name>
        <dbReference type="ChEBI" id="CHEBI:29103"/>
    </ligand>
</feature>
<feature type="binding site" evidence="12">
    <location>
        <position position="290"/>
    </location>
    <ligand>
        <name>K(+)</name>
        <dbReference type="ChEBI" id="CHEBI:29103"/>
    </ligand>
</feature>
<feature type="active site" description="Proton acceptor" evidence="12">
    <location>
        <position position="255"/>
    </location>
</feature>
<reference evidence="15" key="1">
    <citation type="journal article" date="2019" name="Int. J. Syst. Evol. Microbiol.">
        <title>The Global Catalogue of Microorganisms (GCM) 10K type strain sequencing project: providing services to taxonomists for standard genome sequencing and annotation.</title>
        <authorList>
            <consortium name="The Broad Institute Genomics Platform"/>
            <consortium name="The Broad Institute Genome Sequencing Center for Infectious Disease"/>
            <person name="Wu L."/>
            <person name="Ma J."/>
        </authorList>
    </citation>
    <scope>NUCLEOTIDE SEQUENCE [LARGE SCALE GENOMIC DNA]</scope>
    <source>
        <strain evidence="15">GH52</strain>
    </source>
</reference>
<protein>
    <recommendedName>
        <fullName evidence="3 12">Ribokinase</fullName>
        <shortName evidence="12">RK</shortName>
        <ecNumber evidence="2 12">2.7.1.15</ecNumber>
    </recommendedName>
</protein>
<dbReference type="NCBIfam" id="TIGR02152">
    <property type="entry name" value="D_ribokin_bact"/>
    <property type="match status" value="1"/>
</dbReference>
<evidence type="ECO:0000313" key="15">
    <source>
        <dbReference type="Proteomes" id="UP001597362"/>
    </source>
</evidence>
<feature type="domain" description="Carbohydrate kinase PfkB" evidence="13">
    <location>
        <begin position="4"/>
        <end position="297"/>
    </location>
</feature>
<comment type="subcellular location">
    <subcellularLocation>
        <location evidence="12">Cytoplasm</location>
    </subcellularLocation>
</comment>
<feature type="binding site" evidence="12">
    <location>
        <begin position="222"/>
        <end position="227"/>
    </location>
    <ligand>
        <name>ATP</name>
        <dbReference type="ChEBI" id="CHEBI:30616"/>
    </ligand>
</feature>
<organism evidence="14 15">
    <name type="scientific">Paenibacillus yanchengensis</name>
    <dbReference type="NCBI Taxonomy" id="2035833"/>
    <lineage>
        <taxon>Bacteria</taxon>
        <taxon>Bacillati</taxon>
        <taxon>Bacillota</taxon>
        <taxon>Bacilli</taxon>
        <taxon>Bacillales</taxon>
        <taxon>Paenibacillaceae</taxon>
        <taxon>Paenibacillus</taxon>
    </lineage>
</organism>
<evidence type="ECO:0000256" key="6">
    <source>
        <dbReference type="ARBA" id="ARBA00022741"/>
    </source>
</evidence>
<feature type="binding site" evidence="12">
    <location>
        <position position="285"/>
    </location>
    <ligand>
        <name>K(+)</name>
        <dbReference type="ChEBI" id="CHEBI:29103"/>
    </ligand>
</feature>
<sequence length="309" mass="33495">MNKPNIAVVGSLNMDLVVTVDRMPKIGETLPGESLKIIPGGKGANQAISCAKLGADVSMIGALGHDAFGEQILTQLNNHHMTTDYIAITKQAQTGTATILHTKEDNCIVAVPGANDHCTSTWITTQDAVWKQSDVLLVQLEIPISSVQTALELARLHQVKTIVNPAPAKPLSDEMLALADVFTPNETEFEFYCQSTITSEEELFFHMKRWQQKYDQQLLIVTRGKHGVSYVANNEIVTVHAPKNVAVVDTTGAGDCLNGALAYAIANDWELQDCLVFAVEAASLSVTKFGAQAGMPTLEEVQQRVALRK</sequence>
<keyword evidence="5 12" id="KW-0479">Metal-binding</keyword>
<comment type="caution">
    <text evidence="12">Lacks conserved residue(s) required for the propagation of feature annotation.</text>
</comment>
<evidence type="ECO:0000256" key="1">
    <source>
        <dbReference type="ARBA" id="ARBA00005380"/>
    </source>
</evidence>
<dbReference type="InterPro" id="IPR011611">
    <property type="entry name" value="PfkB_dom"/>
</dbReference>
<dbReference type="Proteomes" id="UP001597362">
    <property type="component" value="Unassembled WGS sequence"/>
</dbReference>
<keyword evidence="11 12" id="KW-0119">Carbohydrate metabolism</keyword>
<dbReference type="InterPro" id="IPR002139">
    <property type="entry name" value="Ribo/fructo_kinase"/>
</dbReference>
<feature type="binding site" evidence="12">
    <location>
        <position position="185"/>
    </location>
    <ligand>
        <name>ATP</name>
        <dbReference type="ChEBI" id="CHEBI:30616"/>
    </ligand>
</feature>
<accession>A0ABW4YI59</accession>
<keyword evidence="9 12" id="KW-0460">Magnesium</keyword>
<dbReference type="CDD" id="cd01174">
    <property type="entry name" value="ribokinase"/>
    <property type="match status" value="1"/>
</dbReference>
<dbReference type="PROSITE" id="PS00583">
    <property type="entry name" value="PFKB_KINASES_1"/>
    <property type="match status" value="1"/>
</dbReference>
<keyword evidence="6 12" id="KW-0547">Nucleotide-binding</keyword>
<evidence type="ECO:0000256" key="2">
    <source>
        <dbReference type="ARBA" id="ARBA00012035"/>
    </source>
</evidence>
<dbReference type="EC" id="2.7.1.15" evidence="2 12"/>
<evidence type="ECO:0000256" key="5">
    <source>
        <dbReference type="ARBA" id="ARBA00022723"/>
    </source>
</evidence>
<keyword evidence="12" id="KW-0963">Cytoplasm</keyword>
<keyword evidence="4 12" id="KW-0808">Transferase</keyword>